<dbReference type="Proteomes" id="UP000049983">
    <property type="component" value="Unassembled WGS sequence"/>
</dbReference>
<dbReference type="GO" id="GO:0016491">
    <property type="term" value="F:oxidoreductase activity"/>
    <property type="evidence" value="ECO:0007669"/>
    <property type="project" value="UniProtKB-KW"/>
</dbReference>
<dbReference type="Pfam" id="PF05368">
    <property type="entry name" value="NmrA"/>
    <property type="match status" value="1"/>
</dbReference>
<keyword evidence="2" id="KW-0560">Oxidoreductase</keyword>
<feature type="domain" description="NmrA-like" evidence="1">
    <location>
        <begin position="5"/>
        <end position="260"/>
    </location>
</feature>
<reference evidence="3" key="1">
    <citation type="submission" date="2015-07" db="EMBL/GenBank/DDBJ databases">
        <authorList>
            <person name="Rodrigo-Torres Lidia"/>
            <person name="Arahal R.David."/>
        </authorList>
    </citation>
    <scope>NUCLEOTIDE SEQUENCE [LARGE SCALE GENOMIC DNA]</scope>
    <source>
        <strain evidence="3">CECT 5096</strain>
    </source>
</reference>
<evidence type="ECO:0000259" key="1">
    <source>
        <dbReference type="Pfam" id="PF05368"/>
    </source>
</evidence>
<protein>
    <submittedName>
        <fullName evidence="2">NAD(P)H azoreductase</fullName>
        <ecNumber evidence="2">1.7.-.-</ecNumber>
    </submittedName>
</protein>
<keyword evidence="3" id="KW-1185">Reference proteome</keyword>
<evidence type="ECO:0000313" key="2">
    <source>
        <dbReference type="EMBL" id="CTQ70989.1"/>
    </source>
</evidence>
<dbReference type="OrthoDB" id="109735at2"/>
<dbReference type="Gene3D" id="3.40.50.720">
    <property type="entry name" value="NAD(P)-binding Rossmann-like Domain"/>
    <property type="match status" value="1"/>
</dbReference>
<dbReference type="InterPro" id="IPR051604">
    <property type="entry name" value="Ergot_Alk_Oxidoreductase"/>
</dbReference>
<dbReference type="PANTHER" id="PTHR43162">
    <property type="match status" value="1"/>
</dbReference>
<dbReference type="InterPro" id="IPR036291">
    <property type="entry name" value="NAD(P)-bd_dom_sf"/>
</dbReference>
<sequence>MALKPKILVTSAAGKTGLPVVLQLLERGFPVRAFVRRRDKRSELLEREGAEIFIGNQYALADMRKAMENVHRAYQCAPTAPNGLHFNAIFTVAANEARLEHVVTLGQWLTSVDHPSLFTREVYLSDALIRLPSGMSVTSVNPGWFADNYLMVIDMAAHLGLFTMPLGPGDERKNAPPSNEDIASVAVAALVDPETHAGKNYRPTGPELLSPKEIAEAMGRALGRRVRYMDISEKMMTKALRALPPSNYSEAAVSQLAIYAEEYRRGSFAVNAPTQDVHRVGGRVPEEFESIVRRLVATRPELQASRAASVRTLVGFLKIVLTPALDLERVQSARDYVRIANPRFSQQTPDWVATHAGQSAQSTTAKVA</sequence>
<dbReference type="Gene3D" id="3.90.25.10">
    <property type="entry name" value="UDP-galactose 4-epimerase, domain 1"/>
    <property type="match status" value="1"/>
</dbReference>
<dbReference type="RefSeq" id="WP_055113536.1">
    <property type="nucleotide sequence ID" value="NZ_CXWA01000001.1"/>
</dbReference>
<dbReference type="STRING" id="311410.LA5095_01486"/>
<dbReference type="AlphaFoldDB" id="A0A0M7A7Y4"/>
<dbReference type="EMBL" id="CXWC01000010">
    <property type="protein sequence ID" value="CTQ70989.1"/>
    <property type="molecule type" value="Genomic_DNA"/>
</dbReference>
<dbReference type="EC" id="1.7.-.-" evidence="2"/>
<dbReference type="InterPro" id="IPR008030">
    <property type="entry name" value="NmrA-like"/>
</dbReference>
<organism evidence="2 3">
    <name type="scientific">Roseibium album</name>
    <dbReference type="NCBI Taxonomy" id="311410"/>
    <lineage>
        <taxon>Bacteria</taxon>
        <taxon>Pseudomonadati</taxon>
        <taxon>Pseudomonadota</taxon>
        <taxon>Alphaproteobacteria</taxon>
        <taxon>Hyphomicrobiales</taxon>
        <taxon>Stappiaceae</taxon>
        <taxon>Roseibium</taxon>
    </lineage>
</organism>
<proteinExistence type="predicted"/>
<accession>A0A0M7A7Y4</accession>
<dbReference type="GeneID" id="97670110"/>
<dbReference type="PANTHER" id="PTHR43162:SF1">
    <property type="entry name" value="PRESTALK A DIFFERENTIATION PROTEIN A"/>
    <property type="match status" value="1"/>
</dbReference>
<dbReference type="SUPFAM" id="SSF51735">
    <property type="entry name" value="NAD(P)-binding Rossmann-fold domains"/>
    <property type="match status" value="1"/>
</dbReference>
<name>A0A0M7A7Y4_9HYPH</name>
<gene>
    <name evidence="2" type="primary">azoB</name>
    <name evidence="2" type="ORF">LA5096_02741</name>
</gene>
<evidence type="ECO:0000313" key="3">
    <source>
        <dbReference type="Proteomes" id="UP000049983"/>
    </source>
</evidence>